<evidence type="ECO:0000256" key="5">
    <source>
        <dbReference type="ARBA" id="ARBA00022723"/>
    </source>
</evidence>
<evidence type="ECO:0000256" key="7">
    <source>
        <dbReference type="ARBA" id="ARBA00022833"/>
    </source>
</evidence>
<dbReference type="GO" id="GO:0008270">
    <property type="term" value="F:zinc ion binding"/>
    <property type="evidence" value="ECO:0007669"/>
    <property type="project" value="UniProtKB-KW"/>
</dbReference>
<dbReference type="GO" id="GO:0061630">
    <property type="term" value="F:ubiquitin protein ligase activity"/>
    <property type="evidence" value="ECO:0007669"/>
    <property type="project" value="UniProtKB-EC"/>
</dbReference>
<evidence type="ECO:0000256" key="6">
    <source>
        <dbReference type="ARBA" id="ARBA00022771"/>
    </source>
</evidence>
<gene>
    <name evidence="13" type="ORF">EWM64_g4318</name>
</gene>
<accession>A0A4Z0A061</accession>
<comment type="pathway">
    <text evidence="2">Protein modification; protein ubiquitination.</text>
</comment>
<evidence type="ECO:0000256" key="1">
    <source>
        <dbReference type="ARBA" id="ARBA00004370"/>
    </source>
</evidence>
<evidence type="ECO:0000256" key="3">
    <source>
        <dbReference type="ARBA" id="ARBA00022679"/>
    </source>
</evidence>
<dbReference type="OrthoDB" id="7759664at2759"/>
<feature type="transmembrane region" description="Helical" evidence="11">
    <location>
        <begin position="47"/>
        <end position="68"/>
    </location>
</feature>
<feature type="domain" description="E3 ubiquitin-protein ligase synoviolin-like TPR repeats" evidence="12">
    <location>
        <begin position="2"/>
        <end position="94"/>
    </location>
</feature>
<feature type="compositionally biased region" description="Pro residues" evidence="10">
    <location>
        <begin position="217"/>
        <end position="231"/>
    </location>
</feature>
<dbReference type="Pfam" id="PF25563">
    <property type="entry name" value="TPR_SYVN1_N"/>
    <property type="match status" value="1"/>
</dbReference>
<protein>
    <recommendedName>
        <fullName evidence="12">E3 ubiquitin-protein ligase synoviolin-like TPR repeats domain-containing protein</fullName>
    </recommendedName>
</protein>
<evidence type="ECO:0000256" key="4">
    <source>
        <dbReference type="ARBA" id="ARBA00022692"/>
    </source>
</evidence>
<evidence type="ECO:0000256" key="8">
    <source>
        <dbReference type="ARBA" id="ARBA00022989"/>
    </source>
</evidence>
<keyword evidence="7" id="KW-0862">Zinc</keyword>
<dbReference type="GO" id="GO:0012505">
    <property type="term" value="C:endomembrane system"/>
    <property type="evidence" value="ECO:0007669"/>
    <property type="project" value="UniProtKB-SubCell"/>
</dbReference>
<keyword evidence="4 11" id="KW-0812">Transmembrane</keyword>
<dbReference type="PANTHER" id="PTHR22763">
    <property type="entry name" value="RING ZINC FINGER PROTEIN"/>
    <property type="match status" value="1"/>
</dbReference>
<feature type="region of interest" description="Disordered" evidence="10">
    <location>
        <begin position="129"/>
        <end position="165"/>
    </location>
</feature>
<keyword evidence="9 11" id="KW-0472">Membrane</keyword>
<evidence type="ECO:0000256" key="11">
    <source>
        <dbReference type="SAM" id="Phobius"/>
    </source>
</evidence>
<dbReference type="GO" id="GO:0043161">
    <property type="term" value="P:proteasome-mediated ubiquitin-dependent protein catabolic process"/>
    <property type="evidence" value="ECO:0007669"/>
    <property type="project" value="TreeGrafter"/>
</dbReference>
<feature type="region of interest" description="Disordered" evidence="10">
    <location>
        <begin position="177"/>
        <end position="231"/>
    </location>
</feature>
<dbReference type="Proteomes" id="UP000298061">
    <property type="component" value="Unassembled WGS sequence"/>
</dbReference>
<evidence type="ECO:0000313" key="14">
    <source>
        <dbReference type="Proteomes" id="UP000298061"/>
    </source>
</evidence>
<reference evidence="13 14" key="1">
    <citation type="submission" date="2019-02" db="EMBL/GenBank/DDBJ databases">
        <title>Genome sequencing of the rare red list fungi Hericium alpestre (H. flagellum).</title>
        <authorList>
            <person name="Buettner E."/>
            <person name="Kellner H."/>
        </authorList>
    </citation>
    <scope>NUCLEOTIDE SEQUENCE [LARGE SCALE GENOMIC DNA]</scope>
    <source>
        <strain evidence="13 14">DSM 108284</strain>
    </source>
</reference>
<dbReference type="AlphaFoldDB" id="A0A4Z0A061"/>
<keyword evidence="14" id="KW-1185">Reference proteome</keyword>
<dbReference type="EMBL" id="SFCI01000457">
    <property type="protein sequence ID" value="TFY79693.1"/>
    <property type="molecule type" value="Genomic_DNA"/>
</dbReference>
<organism evidence="13 14">
    <name type="scientific">Hericium alpestre</name>
    <dbReference type="NCBI Taxonomy" id="135208"/>
    <lineage>
        <taxon>Eukaryota</taxon>
        <taxon>Fungi</taxon>
        <taxon>Dikarya</taxon>
        <taxon>Basidiomycota</taxon>
        <taxon>Agaricomycotina</taxon>
        <taxon>Agaricomycetes</taxon>
        <taxon>Russulales</taxon>
        <taxon>Hericiaceae</taxon>
        <taxon>Hericium</taxon>
    </lineage>
</organism>
<feature type="compositionally biased region" description="Pro residues" evidence="10">
    <location>
        <begin position="362"/>
        <end position="372"/>
    </location>
</feature>
<keyword evidence="3" id="KW-0808">Transferase</keyword>
<evidence type="ECO:0000256" key="9">
    <source>
        <dbReference type="ARBA" id="ARBA00023136"/>
    </source>
</evidence>
<feature type="non-terminal residue" evidence="13">
    <location>
        <position position="410"/>
    </location>
</feature>
<feature type="region of interest" description="Disordered" evidence="10">
    <location>
        <begin position="246"/>
        <end position="410"/>
    </location>
</feature>
<dbReference type="InterPro" id="IPR057992">
    <property type="entry name" value="TPR_SYVN1_N"/>
</dbReference>
<comment type="caution">
    <text evidence="13">The sequence shown here is derived from an EMBL/GenBank/DDBJ whole genome shotgun (WGS) entry which is preliminary data.</text>
</comment>
<feature type="compositionally biased region" description="Low complexity" evidence="10">
    <location>
        <begin position="325"/>
        <end position="361"/>
    </location>
</feature>
<keyword evidence="8 11" id="KW-1133">Transmembrane helix</keyword>
<evidence type="ECO:0000259" key="12">
    <source>
        <dbReference type="Pfam" id="PF25563"/>
    </source>
</evidence>
<dbReference type="PANTHER" id="PTHR22763:SF184">
    <property type="entry name" value="E3 UBIQUITIN-PROTEIN LIGASE SYNOVIOLIN"/>
    <property type="match status" value="1"/>
</dbReference>
<comment type="subcellular location">
    <subcellularLocation>
        <location evidence="1">Membrane</location>
    </subcellularLocation>
</comment>
<keyword evidence="6" id="KW-0863">Zinc-finger</keyword>
<evidence type="ECO:0000256" key="2">
    <source>
        <dbReference type="ARBA" id="ARBA00004906"/>
    </source>
</evidence>
<feature type="compositionally biased region" description="Pro residues" evidence="10">
    <location>
        <begin position="181"/>
        <end position="199"/>
    </location>
</feature>
<dbReference type="GO" id="GO:0036503">
    <property type="term" value="P:ERAD pathway"/>
    <property type="evidence" value="ECO:0007669"/>
    <property type="project" value="TreeGrafter"/>
</dbReference>
<evidence type="ECO:0000256" key="10">
    <source>
        <dbReference type="SAM" id="MobiDB-lite"/>
    </source>
</evidence>
<evidence type="ECO:0000313" key="13">
    <source>
        <dbReference type="EMBL" id="TFY79693.1"/>
    </source>
</evidence>
<dbReference type="STRING" id="135208.A0A4Z0A061"/>
<name>A0A4Z0A061_9AGAM</name>
<dbReference type="InterPro" id="IPR050731">
    <property type="entry name" value="HRD1_E3_ubiq-ligases"/>
</dbReference>
<feature type="compositionally biased region" description="Low complexity" evidence="10">
    <location>
        <begin position="303"/>
        <end position="317"/>
    </location>
</feature>
<keyword evidence="5" id="KW-0479">Metal-binding</keyword>
<feature type="compositionally biased region" description="Low complexity" evidence="10">
    <location>
        <begin position="131"/>
        <end position="157"/>
    </location>
</feature>
<proteinExistence type="predicted"/>
<sequence length="410" mass="43479">MNSMAKYTLAAYEFRRAASRGGENAPPWENKSIWTFYVDLTTDFLKLITYLTFFTIIITFYGVPLNVVRDVYITARSFITRLRDLLRYRSATRNMDQRYPNATEEEMTAMSDRTCIICREEMVLPTTSGPAEHAAAGRQEAAGAVRGPQPPAAAGNRPGPPGQHAQALNYLRGLFGVAQPQQPPPPPPYAAGQLPPPQFPQNFAWGPAPVPQGFGYPPAPQAPQHLAPPPVYQGFIGPGGVWHPWVDQRYANPPPQQANQPGGASSGGSTEAPVVPISPPSTPGDGPTISLPTPTPVSTPRDAAALAALRRSGSSSSNPQSSTMPGASQSTPGTTPTPTMDGTGPSPTPANTPSEASSAPSSGPPPIAPPYGPAERHELPPLIPVSDYPSVMRNLPYPIPGFNGSPPVYR</sequence>